<organism evidence="2 3">
    <name type="scientific">Cnephaeus nilssonii</name>
    <name type="common">Northern bat</name>
    <name type="synonym">Eptesicus nilssonii</name>
    <dbReference type="NCBI Taxonomy" id="3371016"/>
    <lineage>
        <taxon>Eukaryota</taxon>
        <taxon>Metazoa</taxon>
        <taxon>Chordata</taxon>
        <taxon>Craniata</taxon>
        <taxon>Vertebrata</taxon>
        <taxon>Euteleostomi</taxon>
        <taxon>Mammalia</taxon>
        <taxon>Eutheria</taxon>
        <taxon>Laurasiatheria</taxon>
        <taxon>Chiroptera</taxon>
        <taxon>Yangochiroptera</taxon>
        <taxon>Vespertilionidae</taxon>
        <taxon>Cnephaeus</taxon>
    </lineage>
</organism>
<comment type="caution">
    <text evidence="2">The sequence shown here is derived from an EMBL/GenBank/DDBJ whole genome shotgun (WGS) entry which is preliminary data.</text>
</comment>
<evidence type="ECO:0000313" key="2">
    <source>
        <dbReference type="EMBL" id="KAK1346875.1"/>
    </source>
</evidence>
<dbReference type="AlphaFoldDB" id="A0AA40LUX8"/>
<keyword evidence="1" id="KW-1133">Transmembrane helix</keyword>
<accession>A0AA40LUX8</accession>
<evidence type="ECO:0000256" key="1">
    <source>
        <dbReference type="SAM" id="Phobius"/>
    </source>
</evidence>
<keyword evidence="1" id="KW-0812">Transmembrane</keyword>
<proteinExistence type="predicted"/>
<sequence>MSSCVAPSGGNRHGGLVAHLQRAFPLFPVRPDLQPAVGVDRCGGAQHHGLGAQVIGQLQAAVHNGQCEVVGPLHGLAAPQHQPLRGLSAQAQLEVVILQCLLALRHSIEALDVGPSIKGHHRIDLRTHSQEIHCLILLANGIFGMYLHNFHVALLNGLFNFGLFLLVAFFGTSAQFFGLELQVEQVRTAAAAALIAPLEQGEVEKPSGVIEAGSRHMHQLIALSNWDQHRALAVGASGSSDVSSGCERGLHRQQMRVPGGLWHTGAKNF</sequence>
<evidence type="ECO:0000313" key="3">
    <source>
        <dbReference type="Proteomes" id="UP001177744"/>
    </source>
</evidence>
<gene>
    <name evidence="2" type="ORF">QTO34_000735</name>
</gene>
<reference evidence="2" key="1">
    <citation type="submission" date="2023-06" db="EMBL/GenBank/DDBJ databases">
        <title>Reference genome for the Northern bat (Eptesicus nilssonii), a most northern bat species.</title>
        <authorList>
            <person name="Laine V.N."/>
            <person name="Pulliainen A.T."/>
            <person name="Lilley T.M."/>
        </authorList>
    </citation>
    <scope>NUCLEOTIDE SEQUENCE</scope>
    <source>
        <strain evidence="2">BLF_Eptnil</strain>
        <tissue evidence="2">Kidney</tissue>
    </source>
</reference>
<name>A0AA40LUX8_CNENI</name>
<protein>
    <submittedName>
        <fullName evidence="2">Uncharacterized protein</fullName>
    </submittedName>
</protein>
<dbReference type="EMBL" id="JAULJE010000001">
    <property type="protein sequence ID" value="KAK1346875.1"/>
    <property type="molecule type" value="Genomic_DNA"/>
</dbReference>
<keyword evidence="1" id="KW-0472">Membrane</keyword>
<keyword evidence="3" id="KW-1185">Reference proteome</keyword>
<dbReference type="Proteomes" id="UP001177744">
    <property type="component" value="Unassembled WGS sequence"/>
</dbReference>
<feature type="transmembrane region" description="Helical" evidence="1">
    <location>
        <begin position="158"/>
        <end position="179"/>
    </location>
</feature>